<evidence type="ECO:0000256" key="7">
    <source>
        <dbReference type="SAM" id="Phobius"/>
    </source>
</evidence>
<feature type="transmembrane region" description="Helical" evidence="7">
    <location>
        <begin position="103"/>
        <end position="122"/>
    </location>
</feature>
<feature type="transmembrane region" description="Helical" evidence="7">
    <location>
        <begin position="439"/>
        <end position="461"/>
    </location>
</feature>
<evidence type="ECO:0000259" key="8">
    <source>
        <dbReference type="Pfam" id="PF01435"/>
    </source>
</evidence>
<evidence type="ECO:0000256" key="3">
    <source>
        <dbReference type="ARBA" id="ARBA00022723"/>
    </source>
</evidence>
<feature type="transmembrane region" description="Helical" evidence="7">
    <location>
        <begin position="33"/>
        <end position="52"/>
    </location>
</feature>
<protein>
    <recommendedName>
        <fullName evidence="8">Peptidase M48 domain-containing protein</fullName>
    </recommendedName>
</protein>
<feature type="transmembrane region" description="Helical" evidence="7">
    <location>
        <begin position="482"/>
        <end position="509"/>
    </location>
</feature>
<keyword evidence="7" id="KW-0812">Transmembrane</keyword>
<keyword evidence="4" id="KW-0378">Hydrolase</keyword>
<proteinExistence type="predicted"/>
<keyword evidence="6" id="KW-0482">Metalloprotease</keyword>
<dbReference type="EMBL" id="JACHJT010000002">
    <property type="protein sequence ID" value="MBB4935458.1"/>
    <property type="molecule type" value="Genomic_DNA"/>
</dbReference>
<keyword evidence="7" id="KW-1133">Transmembrane helix</keyword>
<evidence type="ECO:0000256" key="4">
    <source>
        <dbReference type="ARBA" id="ARBA00022801"/>
    </source>
</evidence>
<comment type="cofactor">
    <cofactor evidence="1">
        <name>Zn(2+)</name>
        <dbReference type="ChEBI" id="CHEBI:29105"/>
    </cofactor>
</comment>
<comment type="caution">
    <text evidence="9">The sequence shown here is derived from an EMBL/GenBank/DDBJ whole genome shotgun (WGS) entry which is preliminary data.</text>
</comment>
<feature type="transmembrane region" description="Helical" evidence="7">
    <location>
        <begin position="648"/>
        <end position="668"/>
    </location>
</feature>
<evidence type="ECO:0000256" key="5">
    <source>
        <dbReference type="ARBA" id="ARBA00022833"/>
    </source>
</evidence>
<dbReference type="GO" id="GO:0006508">
    <property type="term" value="P:proteolysis"/>
    <property type="evidence" value="ECO:0007669"/>
    <property type="project" value="UniProtKB-KW"/>
</dbReference>
<dbReference type="GO" id="GO:0004222">
    <property type="term" value="F:metalloendopeptidase activity"/>
    <property type="evidence" value="ECO:0007669"/>
    <property type="project" value="InterPro"/>
</dbReference>
<keyword evidence="5" id="KW-0862">Zinc</keyword>
<evidence type="ECO:0000256" key="1">
    <source>
        <dbReference type="ARBA" id="ARBA00001947"/>
    </source>
</evidence>
<evidence type="ECO:0000256" key="6">
    <source>
        <dbReference type="ARBA" id="ARBA00023049"/>
    </source>
</evidence>
<feature type="transmembrane region" description="Helical" evidence="7">
    <location>
        <begin position="409"/>
        <end position="427"/>
    </location>
</feature>
<organism evidence="9 10">
    <name type="scientific">Lipingzhangella halophila</name>
    <dbReference type="NCBI Taxonomy" id="1783352"/>
    <lineage>
        <taxon>Bacteria</taxon>
        <taxon>Bacillati</taxon>
        <taxon>Actinomycetota</taxon>
        <taxon>Actinomycetes</taxon>
        <taxon>Streptosporangiales</taxon>
        <taxon>Nocardiopsidaceae</taxon>
        <taxon>Lipingzhangella</taxon>
    </lineage>
</organism>
<feature type="transmembrane region" description="Helical" evidence="7">
    <location>
        <begin position="529"/>
        <end position="550"/>
    </location>
</feature>
<evidence type="ECO:0000256" key="2">
    <source>
        <dbReference type="ARBA" id="ARBA00022670"/>
    </source>
</evidence>
<feature type="domain" description="Peptidase M48" evidence="8">
    <location>
        <begin position="174"/>
        <end position="332"/>
    </location>
</feature>
<evidence type="ECO:0000313" key="9">
    <source>
        <dbReference type="EMBL" id="MBB4935458.1"/>
    </source>
</evidence>
<dbReference type="AlphaFoldDB" id="A0A7W7W656"/>
<gene>
    <name evidence="9" type="ORF">F4561_006352</name>
</gene>
<evidence type="ECO:0000313" key="10">
    <source>
        <dbReference type="Proteomes" id="UP000523007"/>
    </source>
</evidence>
<dbReference type="Pfam" id="PF01435">
    <property type="entry name" value="Peptidase_M48"/>
    <property type="match status" value="1"/>
</dbReference>
<name>A0A7W7W656_9ACTN</name>
<feature type="transmembrane region" description="Helical" evidence="7">
    <location>
        <begin position="571"/>
        <end position="593"/>
    </location>
</feature>
<keyword evidence="3" id="KW-0479">Metal-binding</keyword>
<dbReference type="RefSeq" id="WP_184585175.1">
    <property type="nucleotide sequence ID" value="NZ_JACHJT010000002.1"/>
</dbReference>
<dbReference type="GO" id="GO:0046872">
    <property type="term" value="F:metal ion binding"/>
    <property type="evidence" value="ECO:0007669"/>
    <property type="project" value="UniProtKB-KW"/>
</dbReference>
<feature type="transmembrane region" description="Helical" evidence="7">
    <location>
        <begin position="613"/>
        <end position="639"/>
    </location>
</feature>
<sequence>MTTPPSSAEGADRSVPAVHDDAFLLPSATGVRFLVLITATAGMSLPLALPLVSLGRAAGVLPPHGREECVAEAQARVSEQTSEELLDTFTSCAAAATRADTALLVLVMLAPLLLGVLLYTIYPHVLLRRLAPLPRESHAALYDRADTELRTAMGTSRGRTRLLITPGTAGGARAFGAWTRYWVAVDRSLLATEAPTRTRPARAAAVIHHEAAHVRNRDIDITYLTISIWWGFCIVATAALVLLTLVPQTALRVGLPLLISLALLRYARSRVLQVREYYADVRAAERPEIGAELLGLLHVMGPAAHAHSPRRWWHALLSRHPPPDERKAVIEKPARLLSGELVDVAYAGCAASMAYFGLEHLAFRLNSHTQAAESLITITVSLPLAVILVTVLWRSVLGSRITDAPRPRTWAIALSLTGGLLLGQLLQPGFPPTSWGYELLLAPGAGLFQGVLLLGGCALVIRWISGSAAIWLSISQRRWPMWFAAAVGGLLLGLVLVTWFPTVAMASLAPNRWEYILTGMIGQVITTGRIWLVAAAGLGSALPLLAWLAWRRAPEDSGPRSMPAGRRLCPTWLPLAAAILTGLCTSTATAVLMPWLRSSVKTAESGPDPDTGLLLGLLPMFLIAFLLGAVCAAILGWLLGGQCVSARVLYVTAIFAFLQAFLTVPALHTGIAAARCIPRAPVSLDCWSGGFPGSAEALLGSVAGCIMLAILVPLVWGSGLLASTIRRISGRAPWEARPPLRRWPGVLAATVTLVITATATAYEALAMFESHDESAVTKAGPASVEVADEPVRPGDLTGRDSCRALDAHTAAMTGVRSLPPMDGVELSSARTLHTLAESDDPVLVKLSTSPLEELRSGTFRWRRAGSVLQAAGHYCAVAHPGTGIPVL</sequence>
<reference evidence="9 10" key="1">
    <citation type="submission" date="2020-08" db="EMBL/GenBank/DDBJ databases">
        <title>Sequencing the genomes of 1000 actinobacteria strains.</title>
        <authorList>
            <person name="Klenk H.-P."/>
        </authorList>
    </citation>
    <scope>NUCLEOTIDE SEQUENCE [LARGE SCALE GENOMIC DNA]</scope>
    <source>
        <strain evidence="9 10">DSM 102030</strain>
    </source>
</reference>
<feature type="transmembrane region" description="Helical" evidence="7">
    <location>
        <begin position="743"/>
        <end position="762"/>
    </location>
</feature>
<keyword evidence="7" id="KW-0472">Membrane</keyword>
<feature type="transmembrane region" description="Helical" evidence="7">
    <location>
        <begin position="221"/>
        <end position="243"/>
    </location>
</feature>
<feature type="transmembrane region" description="Helical" evidence="7">
    <location>
        <begin position="697"/>
        <end position="722"/>
    </location>
</feature>
<dbReference type="InterPro" id="IPR001915">
    <property type="entry name" value="Peptidase_M48"/>
</dbReference>
<dbReference type="Proteomes" id="UP000523007">
    <property type="component" value="Unassembled WGS sequence"/>
</dbReference>
<keyword evidence="2" id="KW-0645">Protease</keyword>
<feature type="transmembrane region" description="Helical" evidence="7">
    <location>
        <begin position="336"/>
        <end position="356"/>
    </location>
</feature>
<accession>A0A7W7W656</accession>
<keyword evidence="10" id="KW-1185">Reference proteome</keyword>
<feature type="transmembrane region" description="Helical" evidence="7">
    <location>
        <begin position="376"/>
        <end position="397"/>
    </location>
</feature>